<evidence type="ECO:0000313" key="5">
    <source>
        <dbReference type="EMBL" id="UOO91199.1"/>
    </source>
</evidence>
<gene>
    <name evidence="5" type="ORF">LVJ82_09635</name>
</gene>
<evidence type="ECO:0000259" key="4">
    <source>
        <dbReference type="Pfam" id="PF00171"/>
    </source>
</evidence>
<keyword evidence="6" id="KW-1185">Reference proteome</keyword>
<dbReference type="InterPro" id="IPR015590">
    <property type="entry name" value="Aldehyde_DH_dom"/>
</dbReference>
<reference evidence="5 6" key="1">
    <citation type="journal article" date="2022" name="Res Sq">
        <title>Evolution of multicellular longitudinally dividing oral cavity symbionts (Neisseriaceae).</title>
        <authorList>
            <person name="Nyongesa S."/>
            <person name="Weber P."/>
            <person name="Bernet E."/>
            <person name="Pullido F."/>
            <person name="Nieckarz M."/>
            <person name="Delaby M."/>
            <person name="Nieves C."/>
            <person name="Viehboeck T."/>
            <person name="Krause N."/>
            <person name="Rivera-Millot A."/>
            <person name="Nakamura A."/>
            <person name="Vischer N."/>
            <person name="VanNieuwenhze M."/>
            <person name="Brun Y."/>
            <person name="Cava F."/>
            <person name="Bulgheresi S."/>
            <person name="Veyrier F."/>
        </authorList>
    </citation>
    <scope>NUCLEOTIDE SEQUENCE [LARGE SCALE GENOMIC DNA]</scope>
    <source>
        <strain evidence="5 6">SN4</strain>
    </source>
</reference>
<dbReference type="PROSITE" id="PS00070">
    <property type="entry name" value="ALDEHYDE_DEHYDR_CYS"/>
    <property type="match status" value="1"/>
</dbReference>
<dbReference type="InterPro" id="IPR016162">
    <property type="entry name" value="Ald_DH_N"/>
</dbReference>
<organism evidence="5 6">
    <name type="scientific">Vitreoscilla massiliensis</name>
    <dbReference type="NCBI Taxonomy" id="1689272"/>
    <lineage>
        <taxon>Bacteria</taxon>
        <taxon>Pseudomonadati</taxon>
        <taxon>Pseudomonadota</taxon>
        <taxon>Betaproteobacteria</taxon>
        <taxon>Neisseriales</taxon>
        <taxon>Neisseriaceae</taxon>
        <taxon>Vitreoscilla</taxon>
    </lineage>
</organism>
<dbReference type="RefSeq" id="WP_058304792.1">
    <property type="nucleotide sequence ID" value="NZ_CABKVG010000004.1"/>
</dbReference>
<dbReference type="InterPro" id="IPR016163">
    <property type="entry name" value="Ald_DH_C"/>
</dbReference>
<dbReference type="Gene3D" id="3.40.309.10">
    <property type="entry name" value="Aldehyde Dehydrogenase, Chain A, domain 2"/>
    <property type="match status" value="1"/>
</dbReference>
<feature type="domain" description="Aldehyde dehydrogenase" evidence="4">
    <location>
        <begin position="15"/>
        <end position="470"/>
    </location>
</feature>
<dbReference type="SUPFAM" id="SSF53720">
    <property type="entry name" value="ALDH-like"/>
    <property type="match status" value="1"/>
</dbReference>
<sequence>MAVPNHPQQYINGAWREGGSSAVLENHNPFNQELIQRYQGASAQDLNDAVAAAKTAQKAWQRTTQREKSQKMLALAQVLEHRQADLYDILRAECGSVDLKCGAEFYGTLDHIRMAAHFPYQMDGKIIRSEMAQARNNYIIKKPKGVIGVIAPWNFPFLLAMRSVAPAVATGNAVVLRPSTTTPASAFFIAELFDEAGFPPGVVNVISGLSTEIGDALVTHPDIALISFTGSTEVGRHIGELCGKHLKDVSLELGGNSSLCVLPDADLKQAAKAAIWGSYCHAGQICMAVNRVIVHQDVYAEFVDLAVQAALAVKVGDPADKAVFLGPLTTAQQVQQVEATIAQTIAAGATVALEGKTEGQLMYPWVLSDVSNDMLAAKCELFGPVCSILPASSEQEMLDMANATDYGLSSAVFSGDIYRGMQFAQNIETGMVFVNDQSINEEAHIIFGGEKDSGIGRFNGQWVVDKFTTEQRIGVQEEDRVYF</sequence>
<comment type="similarity">
    <text evidence="1">Belongs to the aldehyde dehydrogenase family.</text>
</comment>
<dbReference type="Gene3D" id="3.40.605.10">
    <property type="entry name" value="Aldehyde Dehydrogenase, Chain A, domain 1"/>
    <property type="match status" value="1"/>
</dbReference>
<evidence type="ECO:0000256" key="3">
    <source>
        <dbReference type="ARBA" id="ARBA00023027"/>
    </source>
</evidence>
<evidence type="ECO:0000313" key="6">
    <source>
        <dbReference type="Proteomes" id="UP000832011"/>
    </source>
</evidence>
<dbReference type="Proteomes" id="UP000832011">
    <property type="component" value="Chromosome"/>
</dbReference>
<keyword evidence="3" id="KW-0520">NAD</keyword>
<dbReference type="EMBL" id="CP091511">
    <property type="protein sequence ID" value="UOO91199.1"/>
    <property type="molecule type" value="Genomic_DNA"/>
</dbReference>
<dbReference type="Pfam" id="PF00171">
    <property type="entry name" value="Aldedh"/>
    <property type="match status" value="1"/>
</dbReference>
<dbReference type="InterPro" id="IPR016161">
    <property type="entry name" value="Ald_DH/histidinol_DH"/>
</dbReference>
<dbReference type="PANTHER" id="PTHR42986:SF1">
    <property type="entry name" value="BENZALDEHYDE DEHYDROGENASE YFMT"/>
    <property type="match status" value="1"/>
</dbReference>
<accession>A0ABY4E6W2</accession>
<dbReference type="InterPro" id="IPR016160">
    <property type="entry name" value="Ald_DH_CS_CYS"/>
</dbReference>
<evidence type="ECO:0000256" key="1">
    <source>
        <dbReference type="ARBA" id="ARBA00009986"/>
    </source>
</evidence>
<evidence type="ECO:0000256" key="2">
    <source>
        <dbReference type="ARBA" id="ARBA00023002"/>
    </source>
</evidence>
<dbReference type="PANTHER" id="PTHR42986">
    <property type="entry name" value="BENZALDEHYDE DEHYDROGENASE YFMT"/>
    <property type="match status" value="1"/>
</dbReference>
<keyword evidence="2" id="KW-0560">Oxidoreductase</keyword>
<proteinExistence type="inferred from homology"/>
<protein>
    <submittedName>
        <fullName evidence="5">Aldehyde dehydrogenase family protein</fullName>
    </submittedName>
</protein>
<name>A0ABY4E6W2_9NEIS</name>